<dbReference type="GO" id="GO:0046872">
    <property type="term" value="F:metal ion binding"/>
    <property type="evidence" value="ECO:0007669"/>
    <property type="project" value="UniProtKB-KW"/>
</dbReference>
<feature type="region of interest" description="Disordered" evidence="7">
    <location>
        <begin position="442"/>
        <end position="463"/>
    </location>
</feature>
<keyword evidence="4" id="KW-0238">DNA-binding</keyword>
<comment type="caution">
    <text evidence="8">The sequence shown here is derived from an EMBL/GenBank/DDBJ whole genome shotgun (WGS) entry which is preliminary data.</text>
</comment>
<evidence type="ECO:0000256" key="2">
    <source>
        <dbReference type="ARBA" id="ARBA00022833"/>
    </source>
</evidence>
<keyword evidence="2" id="KW-0862">Zinc</keyword>
<keyword evidence="3" id="KW-0805">Transcription regulation</keyword>
<keyword evidence="9" id="KW-1185">Reference proteome</keyword>
<reference evidence="8" key="1">
    <citation type="submission" date="2021-06" db="EMBL/GenBank/DDBJ databases">
        <authorList>
            <person name="Kallberg Y."/>
            <person name="Tangrot J."/>
            <person name="Rosling A."/>
        </authorList>
    </citation>
    <scope>NUCLEOTIDE SEQUENCE</scope>
    <source>
        <strain evidence="8">IN212</strain>
    </source>
</reference>
<evidence type="ECO:0000256" key="7">
    <source>
        <dbReference type="SAM" id="MobiDB-lite"/>
    </source>
</evidence>
<evidence type="ECO:0000256" key="3">
    <source>
        <dbReference type="ARBA" id="ARBA00023015"/>
    </source>
</evidence>
<dbReference type="OrthoDB" id="39175at2759"/>
<dbReference type="AlphaFoldDB" id="A0A9N9AI83"/>
<proteinExistence type="predicted"/>
<keyword evidence="1" id="KW-0479">Metal-binding</keyword>
<dbReference type="PANTHER" id="PTHR31313:SF78">
    <property type="entry name" value="TRANSCRIPTION FACTOR DOMAIN-CONTAINING PROTEIN"/>
    <property type="match status" value="1"/>
</dbReference>
<evidence type="ECO:0000256" key="5">
    <source>
        <dbReference type="ARBA" id="ARBA00023163"/>
    </source>
</evidence>
<dbReference type="PANTHER" id="PTHR31313">
    <property type="entry name" value="TY1 ENHANCER ACTIVATOR"/>
    <property type="match status" value="1"/>
</dbReference>
<feature type="region of interest" description="Disordered" evidence="7">
    <location>
        <begin position="1"/>
        <end position="21"/>
    </location>
</feature>
<keyword evidence="6" id="KW-0539">Nucleus</keyword>
<dbReference type="InterPro" id="IPR051615">
    <property type="entry name" value="Transcr_Regulatory_Elem"/>
</dbReference>
<dbReference type="EMBL" id="CAJVPZ010003380">
    <property type="protein sequence ID" value="CAG8529381.1"/>
    <property type="molecule type" value="Genomic_DNA"/>
</dbReference>
<name>A0A9N9AI83_9GLOM</name>
<dbReference type="CDD" id="cd12148">
    <property type="entry name" value="fungal_TF_MHR"/>
    <property type="match status" value="1"/>
</dbReference>
<keyword evidence="5" id="KW-0804">Transcription</keyword>
<evidence type="ECO:0000313" key="8">
    <source>
        <dbReference type="EMBL" id="CAG8529381.1"/>
    </source>
</evidence>
<organism evidence="8 9">
    <name type="scientific">Racocetra fulgida</name>
    <dbReference type="NCBI Taxonomy" id="60492"/>
    <lineage>
        <taxon>Eukaryota</taxon>
        <taxon>Fungi</taxon>
        <taxon>Fungi incertae sedis</taxon>
        <taxon>Mucoromycota</taxon>
        <taxon>Glomeromycotina</taxon>
        <taxon>Glomeromycetes</taxon>
        <taxon>Diversisporales</taxon>
        <taxon>Gigasporaceae</taxon>
        <taxon>Racocetra</taxon>
    </lineage>
</organism>
<evidence type="ECO:0000256" key="6">
    <source>
        <dbReference type="ARBA" id="ARBA00023242"/>
    </source>
</evidence>
<gene>
    <name evidence="8" type="ORF">RFULGI_LOCUS3719</name>
</gene>
<sequence>MGRPLGIDEKDVDAAYPSEDEDDEYEALPFQMAHATTSSMLLSSPSPNSSIIGSPMSPASTLVNKDMQNVAYSVSRFNHLIKLCEIMGRIIQNIYAIRCNIASANSTVISVLDSSLTSWFVNLPPHLQYHPSSNQPFDATTLNLHALYYSTVILLHRPYANTIGKNSSHNICTNAANAITEIADTMRRRKHLRHSPTTVIYCTFTAAVIHTCNAVQPDVSISQPARENLGKSLKILDALMAIWPLTYKYAIILTELANLRDVQLDVDMESKIDRPEDGFNSRKHINPTILDQHERQAGYHALNNKTISHNNKDNSTQSQIFNSISLNSPQTYERHHSVMGFGNPITMSSQPSPSYNQPKSQLQLHHDLPESAQMFNNPFGYRYITSATADQQNQHTIGGTDPYAAPGVVSTNNRIGNETISSLSSDFWLSSNTDLDERSSYFGSQQMQQNASPFSSPPTLHSQPQPLMQMPLLHDDGNDVNMFADNHAFVAMGVSNNRRGNTSPLAYY</sequence>
<evidence type="ECO:0000313" key="9">
    <source>
        <dbReference type="Proteomes" id="UP000789396"/>
    </source>
</evidence>
<feature type="compositionally biased region" description="Basic and acidic residues" evidence="7">
    <location>
        <begin position="1"/>
        <end position="13"/>
    </location>
</feature>
<protein>
    <submittedName>
        <fullName evidence="8">226_t:CDS:1</fullName>
    </submittedName>
</protein>
<dbReference type="Proteomes" id="UP000789396">
    <property type="component" value="Unassembled WGS sequence"/>
</dbReference>
<evidence type="ECO:0000256" key="4">
    <source>
        <dbReference type="ARBA" id="ARBA00023125"/>
    </source>
</evidence>
<evidence type="ECO:0000256" key="1">
    <source>
        <dbReference type="ARBA" id="ARBA00022723"/>
    </source>
</evidence>
<accession>A0A9N9AI83</accession>
<dbReference type="GO" id="GO:0003677">
    <property type="term" value="F:DNA binding"/>
    <property type="evidence" value="ECO:0007669"/>
    <property type="project" value="UniProtKB-KW"/>
</dbReference>